<protein>
    <submittedName>
        <fullName evidence="2">DUF1302 family protein</fullName>
    </submittedName>
</protein>
<comment type="caution">
    <text evidence="2">The sequence shown here is derived from an EMBL/GenBank/DDBJ whole genome shotgun (WGS) entry which is preliminary data.</text>
</comment>
<evidence type="ECO:0000256" key="1">
    <source>
        <dbReference type="SAM" id="SignalP"/>
    </source>
</evidence>
<accession>A0A3N0V243</accession>
<proteinExistence type="predicted"/>
<feature type="signal peptide" evidence="1">
    <location>
        <begin position="1"/>
        <end position="20"/>
    </location>
</feature>
<keyword evidence="1" id="KW-0732">Signal</keyword>
<dbReference type="Pfam" id="PF06980">
    <property type="entry name" value="DUF1302"/>
    <property type="match status" value="1"/>
</dbReference>
<dbReference type="EMBL" id="RJVO01000008">
    <property type="protein sequence ID" value="ROH86783.1"/>
    <property type="molecule type" value="Genomic_DNA"/>
</dbReference>
<keyword evidence="3" id="KW-1185">Reference proteome</keyword>
<reference evidence="2 3" key="1">
    <citation type="submission" date="2018-10" db="EMBL/GenBank/DDBJ databases">
        <authorList>
            <person name="Chen W.-M."/>
        </authorList>
    </citation>
    <scope>NUCLEOTIDE SEQUENCE [LARGE SCALE GENOMIC DNA]</scope>
    <source>
        <strain evidence="2 3">THS-13</strain>
    </source>
</reference>
<dbReference type="AlphaFoldDB" id="A0A3N0V243"/>
<feature type="chain" id="PRO_5017960092" evidence="1">
    <location>
        <begin position="21"/>
        <end position="840"/>
    </location>
</feature>
<evidence type="ECO:0000313" key="2">
    <source>
        <dbReference type="EMBL" id="ROH86783.1"/>
    </source>
</evidence>
<dbReference type="InterPro" id="IPR010727">
    <property type="entry name" value="DUF1302"/>
</dbReference>
<gene>
    <name evidence="2" type="ORF">ED208_15230</name>
</gene>
<dbReference type="RefSeq" id="WP_123212772.1">
    <property type="nucleotide sequence ID" value="NZ_RJVO01000008.1"/>
</dbReference>
<sequence length="840" mass="90003">MSTKFALCAVLALGAGTAQALQMTLPGPGGDEIQGILNTSVTVGAGLRTQKPASELIGKSNLNPAVCTGPNGAYQSCQGLFKDQVFPAQRLVSAPGAASINGDDGNLNYKKGDLFSGLTKVTSDLTLNWGEVGFFGRALYFHDFVNEDLKEYHPNRITSDNYLQVGRETPAAPIVPVDPLVLLNDPAALLTGLISSRPWGQPGPNGGRIVYGPGAVVRSKRTDPVVRQQIGSDLQLLDAVMFGKLPLWNDQDLTVKVGRQLVSWGESTTLALNSLNQANPVNANNFYRVGRTNEEVFMPVNMAFLSFNPLPDTTLETFYQLEWRGIEAPAPGSYFSDLDVGTNNAINTVSTSAGGAAEDPDRVATPLDSPLTGLSNTTSTIRRVRDAKPGAGGQFGVALKSYFENFGGGVEVGLYYVNYHSRLPIASFYATQASCARREGNDQGIDANDLLSFLAACPDIPFVHALTNPQQPEAQYATDSAAPLDSARFQLEYPENVHLIGLSFNTTVGDYSIQGEVAYRPNQPFQIDTQDLAFAAFGPTLTRCHQASLGCLGSAQLGNLGFGLGPDGNSTNYGSSDFLDASGTNPYPDLINVGIGHVPGSARAFPSFVTAYRDMDVGENPPCSAGMSDSDYHPGIDCYIRGYERIASYNFNFGTTRVFGATDNPIGADQIILVTEWGATWVPDLPGLDLLQFEAPGTDYHASAGADGSGADGSRQACSLNPACNFGADGIRFNPHQQDLSAFPDRFSWGYRVISLFSYESVLPGVSLRPSLTWSQDVNGTSPGPAGNFVRGRKQADLLIEARYKDKTSVGVGYSWFTGGGATNLLRDRDYLQFFARYQF</sequence>
<name>A0A3N0V243_9GAMM</name>
<organism evidence="2 3">
    <name type="scientific">Stagnimonas aquatica</name>
    <dbReference type="NCBI Taxonomy" id="2689987"/>
    <lineage>
        <taxon>Bacteria</taxon>
        <taxon>Pseudomonadati</taxon>
        <taxon>Pseudomonadota</taxon>
        <taxon>Gammaproteobacteria</taxon>
        <taxon>Nevskiales</taxon>
        <taxon>Nevskiaceae</taxon>
        <taxon>Stagnimonas</taxon>
    </lineage>
</organism>
<dbReference type="Proteomes" id="UP000282106">
    <property type="component" value="Unassembled WGS sequence"/>
</dbReference>
<dbReference type="InParanoid" id="A0A3N0V243"/>
<evidence type="ECO:0000313" key="3">
    <source>
        <dbReference type="Proteomes" id="UP000282106"/>
    </source>
</evidence>